<evidence type="ECO:0000256" key="1">
    <source>
        <dbReference type="SAM" id="Phobius"/>
    </source>
</evidence>
<dbReference type="Proteomes" id="UP000007161">
    <property type="component" value="Chromosome"/>
</dbReference>
<feature type="transmembrane region" description="Helical" evidence="1">
    <location>
        <begin position="7"/>
        <end position="28"/>
    </location>
</feature>
<organism evidence="2 3">
    <name type="scientific">Marinitoga piezophila (strain DSM 14283 / JCM 11233 / KA3)</name>
    <dbReference type="NCBI Taxonomy" id="443254"/>
    <lineage>
        <taxon>Bacteria</taxon>
        <taxon>Thermotogati</taxon>
        <taxon>Thermotogota</taxon>
        <taxon>Thermotogae</taxon>
        <taxon>Petrotogales</taxon>
        <taxon>Petrotogaceae</taxon>
        <taxon>Marinitoga</taxon>
    </lineage>
</organism>
<evidence type="ECO:0000313" key="3">
    <source>
        <dbReference type="Proteomes" id="UP000007161"/>
    </source>
</evidence>
<sequence>MLKKILIIILIFINITIFSIGFDISFYWKSPGRFYSSVYQNIPFFRYLYSKEGAGQEQLYSFLEKNIDKSLKNDVLKFINSDFLFLTNDTLSLENMFWIIPIQDSIKFISNFNGYIITDYNDIEKLIYLIKNLFSYEVEYNNGKYNIKQLNLKFQLIADHIIFYNGKAIDLTEIFGLLDYFNELKLQVTTNVYIHFKNHKFNFFVEPLQEKYIQKYPDTSEGTVTVQYENKNIIFNIDTNFKVLKSTSLKKDYKIFGDSVVYLNIEKKENILNIAKRIFTPDDDYSLNVLRYILESVKNVDSVYISEYFSRKGDGISIIIPGEVNVEKLEEKFSHWNIKSKKLGNYTYYTIYYKNIGDPVYLYLNEKQLIISSNSPSLMKYIIVSSKKISNLGVFKNIDNLENNVLYFWYININSFFEEYIGDSVPGEVLILNSEEDNRFKELIILR</sequence>
<keyword evidence="1" id="KW-1133">Transmembrane helix</keyword>
<evidence type="ECO:0000313" key="2">
    <source>
        <dbReference type="EMBL" id="AEX85808.1"/>
    </source>
</evidence>
<name>H2J3R6_MARPK</name>
<dbReference type="KEGG" id="mpz:Marpi_1409"/>
<reference evidence="2 3" key="1">
    <citation type="journal article" date="2012" name="J. Bacteriol.">
        <title>Complete Genome Sequence of the Thermophilic, Piezophilic, Heterotrophic Bacterium Marinitoga piezophila KA3.</title>
        <authorList>
            <person name="Lucas S."/>
            <person name="Han J."/>
            <person name="Lapidus A."/>
            <person name="Cheng J.F."/>
            <person name="Goodwin L.A."/>
            <person name="Pitluck S."/>
            <person name="Peters L."/>
            <person name="Mikhailova N."/>
            <person name="Teshima H."/>
            <person name="Detter J.C."/>
            <person name="Han C."/>
            <person name="Tapia R."/>
            <person name="Land M."/>
            <person name="Hauser L."/>
            <person name="Kyrpides N.C."/>
            <person name="Ivanova N."/>
            <person name="Pagani I."/>
            <person name="Vannier P."/>
            <person name="Oger P."/>
            <person name="Bartlett D.H."/>
            <person name="Noll K.M."/>
            <person name="Woyke T."/>
            <person name="Jebbar M."/>
        </authorList>
    </citation>
    <scope>NUCLEOTIDE SEQUENCE [LARGE SCALE GENOMIC DNA]</scope>
    <source>
        <strain evidence="3">DSM 14283 / JCM 11233 / KA3</strain>
    </source>
</reference>
<proteinExistence type="predicted"/>
<dbReference type="AlphaFoldDB" id="H2J3R6"/>
<dbReference type="STRING" id="443254.Marpi_1409"/>
<keyword evidence="1" id="KW-0472">Membrane</keyword>
<reference evidence="3" key="2">
    <citation type="submission" date="2012-01" db="EMBL/GenBank/DDBJ databases">
        <title>Complete sequence of chromosome of Marinitoga piezophila KA3.</title>
        <authorList>
            <person name="Lucas S."/>
            <person name="Han J."/>
            <person name="Lapidus A."/>
            <person name="Cheng J.-F."/>
            <person name="Goodwin L."/>
            <person name="Pitluck S."/>
            <person name="Peters L."/>
            <person name="Mikhailova N."/>
            <person name="Teshima H."/>
            <person name="Detter J.C."/>
            <person name="Han C."/>
            <person name="Tapia R."/>
            <person name="Land M."/>
            <person name="Hauser L."/>
            <person name="Kyrpides N."/>
            <person name="Ivanova N."/>
            <person name="Pagani I."/>
            <person name="Jebbar M."/>
            <person name="Vannier P."/>
            <person name="Oger P."/>
            <person name="Cario A."/>
            <person name="Bartlett D."/>
            <person name="Noll K.M."/>
            <person name="Woyke T."/>
        </authorList>
    </citation>
    <scope>NUCLEOTIDE SEQUENCE [LARGE SCALE GENOMIC DNA]</scope>
    <source>
        <strain evidence="3">DSM 14283 / JCM 11233 / KA3</strain>
    </source>
</reference>
<keyword evidence="1" id="KW-0812">Transmembrane</keyword>
<accession>H2J3R6</accession>
<protein>
    <submittedName>
        <fullName evidence="2">Uncharacterized protein</fullName>
    </submittedName>
</protein>
<keyword evidence="3" id="KW-1185">Reference proteome</keyword>
<dbReference type="HOGENOM" id="CLU_612243_0_0_0"/>
<gene>
    <name evidence="2" type="ordered locus">Marpi_1409</name>
</gene>
<dbReference type="eggNOG" id="ENOG502ZJP7">
    <property type="taxonomic scope" value="Bacteria"/>
</dbReference>
<dbReference type="EMBL" id="CP003257">
    <property type="protein sequence ID" value="AEX85808.1"/>
    <property type="molecule type" value="Genomic_DNA"/>
</dbReference>